<keyword evidence="4" id="KW-0233">DNA recombination</keyword>
<dbReference type="GO" id="GO:0006313">
    <property type="term" value="P:DNA transposition"/>
    <property type="evidence" value="ECO:0007669"/>
    <property type="project" value="InterPro"/>
</dbReference>
<dbReference type="AlphaFoldDB" id="A0A2T1LY97"/>
<evidence type="ECO:0000256" key="4">
    <source>
        <dbReference type="ARBA" id="ARBA00023172"/>
    </source>
</evidence>
<evidence type="ECO:0000256" key="2">
    <source>
        <dbReference type="ARBA" id="ARBA00008841"/>
    </source>
</evidence>
<comment type="caution">
    <text evidence="5">The sequence shown here is derived from an EMBL/GenBank/DDBJ whole genome shotgun (WGS) entry which is preliminary data.</text>
</comment>
<dbReference type="InterPro" id="IPR051354">
    <property type="entry name" value="Transposase_27_IS1"/>
</dbReference>
<comment type="similarity">
    <text evidence="2">Belongs to the transposase 27 family.</text>
</comment>
<reference evidence="5 6" key="1">
    <citation type="submission" date="2018-03" db="EMBL/GenBank/DDBJ databases">
        <title>The ancient ancestry and fast evolution of plastids.</title>
        <authorList>
            <person name="Moore K.R."/>
            <person name="Magnabosco C."/>
            <person name="Momper L."/>
            <person name="Gold D.A."/>
            <person name="Bosak T."/>
            <person name="Fournier G.P."/>
        </authorList>
    </citation>
    <scope>NUCLEOTIDE SEQUENCE [LARGE SCALE GENOMIC DNA]</scope>
    <source>
        <strain evidence="5 6">CCALA 016</strain>
    </source>
</reference>
<protein>
    <recommendedName>
        <fullName evidence="7">Transposase</fullName>
    </recommendedName>
</protein>
<evidence type="ECO:0000256" key="3">
    <source>
        <dbReference type="ARBA" id="ARBA00022578"/>
    </source>
</evidence>
<evidence type="ECO:0000313" key="5">
    <source>
        <dbReference type="EMBL" id="PSF37356.1"/>
    </source>
</evidence>
<keyword evidence="6" id="KW-1185">Reference proteome</keyword>
<gene>
    <name evidence="5" type="ORF">C7H19_10515</name>
</gene>
<dbReference type="EMBL" id="PXOH01000009">
    <property type="protein sequence ID" value="PSF37356.1"/>
    <property type="molecule type" value="Genomic_DNA"/>
</dbReference>
<dbReference type="GO" id="GO:0003677">
    <property type="term" value="F:DNA binding"/>
    <property type="evidence" value="ECO:0007669"/>
    <property type="project" value="InterPro"/>
</dbReference>
<dbReference type="GO" id="GO:0004803">
    <property type="term" value="F:transposase activity"/>
    <property type="evidence" value="ECO:0007669"/>
    <property type="project" value="InterPro"/>
</dbReference>
<dbReference type="Pfam" id="PF03400">
    <property type="entry name" value="DDE_Tnp_IS1"/>
    <property type="match status" value="1"/>
</dbReference>
<evidence type="ECO:0008006" key="7">
    <source>
        <dbReference type="Google" id="ProtNLM"/>
    </source>
</evidence>
<accession>A0A2T1LY97</accession>
<sequence>MRFGLWHAIDRKTGKVLAYVFGRRKDEVFLKLKALLEPFGIKKYCTDGYKTYLRNLPTSQHEVSQKKTQKIERKHLTLRTRIKRLQRKTIGFSRSEEMHDIVIGLLINRYEFGISI</sequence>
<keyword evidence="3" id="KW-0815">Transposition</keyword>
<evidence type="ECO:0000313" key="6">
    <source>
        <dbReference type="Proteomes" id="UP000239001"/>
    </source>
</evidence>
<dbReference type="PANTHER" id="PTHR33293:SF1">
    <property type="entry name" value="INSERTION ELEMENT IS1 1 PROTEIN INSB-RELATED"/>
    <property type="match status" value="1"/>
</dbReference>
<proteinExistence type="inferred from homology"/>
<organism evidence="5 6">
    <name type="scientific">Aphanothece hegewaldii CCALA 016</name>
    <dbReference type="NCBI Taxonomy" id="2107694"/>
    <lineage>
        <taxon>Bacteria</taxon>
        <taxon>Bacillati</taxon>
        <taxon>Cyanobacteriota</taxon>
        <taxon>Cyanophyceae</taxon>
        <taxon>Oscillatoriophycideae</taxon>
        <taxon>Chroococcales</taxon>
        <taxon>Aphanothecaceae</taxon>
        <taxon>Aphanothece</taxon>
    </lineage>
</organism>
<comment type="function">
    <text evidence="1">Absolutely required for transposition of IS1.</text>
</comment>
<dbReference type="Proteomes" id="UP000239001">
    <property type="component" value="Unassembled WGS sequence"/>
</dbReference>
<evidence type="ECO:0000256" key="1">
    <source>
        <dbReference type="ARBA" id="ARBA00004091"/>
    </source>
</evidence>
<dbReference type="InterPro" id="IPR005063">
    <property type="entry name" value="Transposase_27"/>
</dbReference>
<reference evidence="5 6" key="2">
    <citation type="submission" date="2018-03" db="EMBL/GenBank/DDBJ databases">
        <authorList>
            <person name="Keele B.F."/>
        </authorList>
    </citation>
    <scope>NUCLEOTIDE SEQUENCE [LARGE SCALE GENOMIC DNA]</scope>
    <source>
        <strain evidence="5 6">CCALA 016</strain>
    </source>
</reference>
<dbReference type="OrthoDB" id="419400at2"/>
<name>A0A2T1LY97_9CHRO</name>
<dbReference type="PANTHER" id="PTHR33293">
    <property type="entry name" value="INSERTION ELEMENT IS1 1 PROTEIN INSB-RELATED"/>
    <property type="match status" value="1"/>
</dbReference>